<dbReference type="InterPro" id="IPR011010">
    <property type="entry name" value="DNA_brk_join_enz"/>
</dbReference>
<evidence type="ECO:0000313" key="10">
    <source>
        <dbReference type="Proteomes" id="UP000217103"/>
    </source>
</evidence>
<dbReference type="Proteomes" id="UP000217103">
    <property type="component" value="Unassembled WGS sequence"/>
</dbReference>
<dbReference type="SUPFAM" id="SSF56349">
    <property type="entry name" value="DNA breaking-rejoining enzymes"/>
    <property type="match status" value="1"/>
</dbReference>
<dbReference type="GO" id="GO:0006265">
    <property type="term" value="P:DNA topological change"/>
    <property type="evidence" value="ECO:0007669"/>
    <property type="project" value="InterPro"/>
</dbReference>
<dbReference type="GO" id="GO:0003677">
    <property type="term" value="F:DNA binding"/>
    <property type="evidence" value="ECO:0007669"/>
    <property type="project" value="UniProtKB-KW"/>
</dbReference>
<comment type="similarity">
    <text evidence="2">Belongs to the type IB topoisomerase family.</text>
</comment>
<feature type="domain" description="DNA topoisomerase IB N-terminal" evidence="8">
    <location>
        <begin position="28"/>
        <end position="76"/>
    </location>
</feature>
<keyword evidence="6 9" id="KW-0413">Isomerase</keyword>
<dbReference type="Gene3D" id="3.90.15.10">
    <property type="entry name" value="Topoisomerase I, Chain A, domain 3"/>
    <property type="match status" value="1"/>
</dbReference>
<evidence type="ECO:0000256" key="3">
    <source>
        <dbReference type="ARBA" id="ARBA00012891"/>
    </source>
</evidence>
<sequence>MTDFVHGDELRRSAPEEPGIVRRRRGRGFSYHWPDGRAVRDPVTLRRIRELAVPPAWTEVWICRAADGHLQAVGTDSAGRRQYRYHDLWRKLQDREKFDRVLEFAGELTRFREVVEEHLSGRGLTRTRVLAAAARMLDIGFFRVGGEEYTDSFGLATLRAEHVTYRRGTVVCSYVAKGRKAREQVISDPAVCRVIRSLLADPREELLRYKKNGAWRDVQSDEVNAYLKEVFGREVSAKDFRTWHATVLAAVGLAVSSRARTDRGRRRAVTRVMGEVADYLGNTPAVARASYVDPRIIDLYLGGTTIDLAGLAKGDPVMATHGAAESAVLELLRATPWPDG</sequence>
<dbReference type="Gene3D" id="3.30.66.10">
    <property type="entry name" value="DNA topoisomerase I domain"/>
    <property type="match status" value="1"/>
</dbReference>
<dbReference type="RefSeq" id="WP_242659155.1">
    <property type="nucleotide sequence ID" value="NZ_FNKK01000002.1"/>
</dbReference>
<dbReference type="PRINTS" id="PR00416">
    <property type="entry name" value="EUTPISMRASEI"/>
</dbReference>
<dbReference type="InterPro" id="IPR013500">
    <property type="entry name" value="TopoI_cat_euk"/>
</dbReference>
<dbReference type="STRING" id="35622.SAMN04489764_1576"/>
<protein>
    <recommendedName>
        <fullName evidence="3">DNA topoisomerase</fullName>
        <ecNumber evidence="3">5.6.2.1</ecNumber>
    </recommendedName>
</protein>
<dbReference type="InterPro" id="IPR035447">
    <property type="entry name" value="DNA_topo_I_N_sf"/>
</dbReference>
<dbReference type="EMBL" id="FNKK01000002">
    <property type="protein sequence ID" value="SDQ66030.1"/>
    <property type="molecule type" value="Genomic_DNA"/>
</dbReference>
<dbReference type="Pfam" id="PF21338">
    <property type="entry name" value="Top1B_N_bact"/>
    <property type="match status" value="1"/>
</dbReference>
<evidence type="ECO:0000256" key="2">
    <source>
        <dbReference type="ARBA" id="ARBA00006645"/>
    </source>
</evidence>
<keyword evidence="10" id="KW-1185">Reference proteome</keyword>
<dbReference type="EC" id="5.6.2.1" evidence="3"/>
<evidence type="ECO:0000256" key="4">
    <source>
        <dbReference type="ARBA" id="ARBA00023029"/>
    </source>
</evidence>
<evidence type="ECO:0000313" key="9">
    <source>
        <dbReference type="EMBL" id="SDQ66030.1"/>
    </source>
</evidence>
<proteinExistence type="inferred from homology"/>
<evidence type="ECO:0000259" key="8">
    <source>
        <dbReference type="Pfam" id="PF21338"/>
    </source>
</evidence>
<dbReference type="SUPFAM" id="SSF55869">
    <property type="entry name" value="DNA topoisomerase I domain"/>
    <property type="match status" value="1"/>
</dbReference>
<dbReference type="InterPro" id="IPR001631">
    <property type="entry name" value="TopoI"/>
</dbReference>
<reference evidence="9 10" key="1">
    <citation type="submission" date="2016-10" db="EMBL/GenBank/DDBJ databases">
        <authorList>
            <person name="de Groot N.N."/>
        </authorList>
    </citation>
    <scope>NUCLEOTIDE SEQUENCE [LARGE SCALE GENOMIC DNA]</scope>
    <source>
        <strain evidence="9 10">DSM 43794</strain>
    </source>
</reference>
<gene>
    <name evidence="9" type="ORF">SAMN04489764_1576</name>
</gene>
<comment type="catalytic activity">
    <reaction evidence="1">
        <text>ATP-independent breakage of single-stranded DNA, followed by passage and rejoining.</text>
        <dbReference type="EC" id="5.6.2.1"/>
    </reaction>
</comment>
<evidence type="ECO:0000256" key="1">
    <source>
        <dbReference type="ARBA" id="ARBA00000213"/>
    </source>
</evidence>
<keyword evidence="4" id="KW-0799">Topoisomerase</keyword>
<evidence type="ECO:0000256" key="5">
    <source>
        <dbReference type="ARBA" id="ARBA00023125"/>
    </source>
</evidence>
<dbReference type="GO" id="GO:0003917">
    <property type="term" value="F:DNA topoisomerase type I (single strand cut, ATP-independent) activity"/>
    <property type="evidence" value="ECO:0007669"/>
    <property type="project" value="UniProtKB-EC"/>
</dbReference>
<feature type="domain" description="DNA topoisomerase I catalytic core eukaryotic-type" evidence="7">
    <location>
        <begin position="90"/>
        <end position="288"/>
    </location>
</feature>
<dbReference type="AlphaFoldDB" id="A0A1H1CP92"/>
<evidence type="ECO:0000256" key="6">
    <source>
        <dbReference type="ARBA" id="ARBA00023235"/>
    </source>
</evidence>
<dbReference type="Gene3D" id="1.10.132.120">
    <property type="match status" value="1"/>
</dbReference>
<evidence type="ECO:0000259" key="7">
    <source>
        <dbReference type="Pfam" id="PF01028"/>
    </source>
</evidence>
<name>A0A1H1CP92_9ACTN</name>
<dbReference type="Pfam" id="PF01028">
    <property type="entry name" value="Topoisom_I"/>
    <property type="match status" value="1"/>
</dbReference>
<keyword evidence="5" id="KW-0238">DNA-binding</keyword>
<dbReference type="InterPro" id="IPR049331">
    <property type="entry name" value="Top1B_N_bact"/>
</dbReference>
<organism evidence="9 10">
    <name type="scientific">Thermostaphylospora chromogena</name>
    <dbReference type="NCBI Taxonomy" id="35622"/>
    <lineage>
        <taxon>Bacteria</taxon>
        <taxon>Bacillati</taxon>
        <taxon>Actinomycetota</taxon>
        <taxon>Actinomycetes</taxon>
        <taxon>Streptosporangiales</taxon>
        <taxon>Thermomonosporaceae</taxon>
        <taxon>Thermostaphylospora</taxon>
    </lineage>
</organism>
<dbReference type="InterPro" id="IPR014711">
    <property type="entry name" value="TopoI_cat_a-hlx-sub_euk"/>
</dbReference>
<accession>A0A1H1CP92</accession>
<dbReference type="PROSITE" id="PS52038">
    <property type="entry name" value="TOPO_IB_2"/>
    <property type="match status" value="1"/>
</dbReference>